<dbReference type="UniPathway" id="UPA00782"/>
<dbReference type="PROSITE" id="PS00699">
    <property type="entry name" value="NITROGENASE_1_1"/>
    <property type="match status" value="1"/>
</dbReference>
<dbReference type="GO" id="GO:0065003">
    <property type="term" value="P:protein-containing complex assembly"/>
    <property type="evidence" value="ECO:0007669"/>
    <property type="project" value="InterPro"/>
</dbReference>
<evidence type="ECO:0000313" key="10">
    <source>
        <dbReference type="Proteomes" id="UP000485880"/>
    </source>
</evidence>
<evidence type="ECO:0000259" key="8">
    <source>
        <dbReference type="Pfam" id="PF00148"/>
    </source>
</evidence>
<feature type="domain" description="Nitrogenase/oxidoreductase component 1" evidence="8">
    <location>
        <begin position="19"/>
        <end position="427"/>
    </location>
</feature>
<name>A0A8B6M2B8_METTU</name>
<comment type="similarity">
    <text evidence="3 6">Belongs to the NifD/NifK/NifE/NifN family.</text>
</comment>
<protein>
    <recommendedName>
        <fullName evidence="4">Nitrogenase iron-molybdenum cofactor biosynthesis protein NifN</fullName>
    </recommendedName>
</protein>
<evidence type="ECO:0000256" key="1">
    <source>
        <dbReference type="ARBA" id="ARBA00003171"/>
    </source>
</evidence>
<keyword evidence="5 6" id="KW-0535">Nitrogen fixation</keyword>
<dbReference type="Gene3D" id="3.40.50.1980">
    <property type="entry name" value="Nitrogenase molybdenum iron protein domain"/>
    <property type="match status" value="3"/>
</dbReference>
<dbReference type="InterPro" id="IPR005975">
    <property type="entry name" value="Nase_Mo-Fe_CF"/>
</dbReference>
<dbReference type="NCBIfam" id="TIGR01285">
    <property type="entry name" value="nifN"/>
    <property type="match status" value="1"/>
</dbReference>
<gene>
    <name evidence="9" type="primary">nifN</name>
    <name evidence="9" type="ORF">MPC4_10448</name>
</gene>
<dbReference type="PANTHER" id="PTHR33712">
    <property type="entry name" value="LIGHT-INDEPENDENT PROTOCHLOROPHYLLIDE REDUCTASE SUBUNIT B"/>
    <property type="match status" value="1"/>
</dbReference>
<dbReference type="InterPro" id="IPR000318">
    <property type="entry name" value="Nase_comp1_CS"/>
</dbReference>
<proteinExistence type="inferred from homology"/>
<dbReference type="Pfam" id="PF00148">
    <property type="entry name" value="Oxidored_nitro"/>
    <property type="match status" value="1"/>
</dbReference>
<sequence>MATVRKSSKSCTVNPLKMSQPMGGAMAFMGIKDCMPMLHGSQGCTSFGLVLLVRHFREAIPLQTTAMSEVATILGGLENVEQAIVNIVKKGKPAMIGICSTGVTETKGDDVDGYIRLIRNKHPEFADVELVYVSTPDFKDAFQDGWPKTVLKLIEGLVPEDRDGVVRDPRRVNVLPGCHLTPGDLDEFRDIVEDFGLLPYFVPDLSGSLDGHIPDDFTPTTLGGSSVEDIRTMGRATLTIALGEQMRGPAEVLERRTGTPFHLFDRLTGLGPNDELMSLLSRISGRPVPLKYRRQRGQLVDAMLDGHFFFGGKRIAIGAEPDLLWNIAGWMTDLGCKIAAAVTTTESPVLERLPVETVLIGDLEDLESAAVGCDLLVTHSHGRQAAERLNIPFFRAGVPMFDRLGAAHEISVGYRGSRDLIFEVGNMFIAAAHEPTADSWRTEPAPSEAGLPIPAH</sequence>
<evidence type="ECO:0000256" key="5">
    <source>
        <dbReference type="ARBA" id="ARBA00023231"/>
    </source>
</evidence>
<comment type="pathway">
    <text evidence="2">Cofactor biosynthesis; Fe-Mo cofactor biosynthesis.</text>
</comment>
<dbReference type="InterPro" id="IPR000510">
    <property type="entry name" value="Nase/OxRdtase_comp1"/>
</dbReference>
<evidence type="ECO:0000256" key="2">
    <source>
        <dbReference type="ARBA" id="ARBA00005155"/>
    </source>
</evidence>
<dbReference type="RefSeq" id="WP_174511036.1">
    <property type="nucleotide sequence ID" value="NZ_CABFMQ020000001.1"/>
</dbReference>
<evidence type="ECO:0000256" key="3">
    <source>
        <dbReference type="ARBA" id="ARBA00011002"/>
    </source>
</evidence>
<dbReference type="Gene3D" id="6.10.250.1090">
    <property type="match status" value="1"/>
</dbReference>
<organism evidence="9 10">
    <name type="scientific">Methylocella tundrae</name>
    <dbReference type="NCBI Taxonomy" id="227605"/>
    <lineage>
        <taxon>Bacteria</taxon>
        <taxon>Pseudomonadati</taxon>
        <taxon>Pseudomonadota</taxon>
        <taxon>Alphaproteobacteria</taxon>
        <taxon>Hyphomicrobiales</taxon>
        <taxon>Beijerinckiaceae</taxon>
        <taxon>Methylocella</taxon>
    </lineage>
</organism>
<evidence type="ECO:0000256" key="6">
    <source>
        <dbReference type="RuleBase" id="RU004021"/>
    </source>
</evidence>
<comment type="caution">
    <text evidence="9">The sequence shown here is derived from an EMBL/GenBank/DDBJ whole genome shotgun (WGS) entry which is preliminary data.</text>
</comment>
<dbReference type="CDD" id="cd01966">
    <property type="entry name" value="Nitrogenase_NifN_1"/>
    <property type="match status" value="1"/>
</dbReference>
<comment type="function">
    <text evidence="1">This protein may play a role in the biosynthesis of the prosthetic group of nitrogenase (FeMo cofactor).</text>
</comment>
<dbReference type="SUPFAM" id="SSF53807">
    <property type="entry name" value="Helical backbone' metal receptor"/>
    <property type="match status" value="1"/>
</dbReference>
<evidence type="ECO:0000256" key="7">
    <source>
        <dbReference type="SAM" id="MobiDB-lite"/>
    </source>
</evidence>
<dbReference type="AlphaFoldDB" id="A0A8B6M2B8"/>
<dbReference type="GO" id="GO:0016163">
    <property type="term" value="F:nitrogenase activity"/>
    <property type="evidence" value="ECO:0007669"/>
    <property type="project" value="InterPro"/>
</dbReference>
<evidence type="ECO:0000256" key="4">
    <source>
        <dbReference type="ARBA" id="ARBA00013282"/>
    </source>
</evidence>
<feature type="region of interest" description="Disordered" evidence="7">
    <location>
        <begin position="436"/>
        <end position="456"/>
    </location>
</feature>
<keyword evidence="10" id="KW-1185">Reference proteome</keyword>
<reference evidence="9 10" key="1">
    <citation type="submission" date="2019-05" db="EMBL/GenBank/DDBJ databases">
        <authorList>
            <person name="Farhan Ul Haque M."/>
        </authorList>
    </citation>
    <scope>NUCLEOTIDE SEQUENCE [LARGE SCALE GENOMIC DNA]</scope>
    <source>
        <strain evidence="9">2</strain>
    </source>
</reference>
<evidence type="ECO:0000313" key="9">
    <source>
        <dbReference type="EMBL" id="VTZ48493.1"/>
    </source>
</evidence>
<accession>A0A8B6M2B8</accession>
<dbReference type="InterPro" id="IPR050152">
    <property type="entry name" value="ChlB/BchB/BchZ"/>
</dbReference>
<dbReference type="EMBL" id="CABFMQ020000001">
    <property type="protein sequence ID" value="VTZ48493.1"/>
    <property type="molecule type" value="Genomic_DNA"/>
</dbReference>
<dbReference type="Proteomes" id="UP000485880">
    <property type="component" value="Unassembled WGS sequence"/>
</dbReference>
<dbReference type="PANTHER" id="PTHR33712:SF7">
    <property type="entry name" value="LIGHT-INDEPENDENT PROTOCHLOROPHYLLIDE REDUCTASE SUBUNIT B"/>
    <property type="match status" value="1"/>
</dbReference>